<feature type="non-terminal residue" evidence="1">
    <location>
        <position position="217"/>
    </location>
</feature>
<name>A0ACA9S3X5_9GLOM</name>
<gene>
    <name evidence="1" type="ORF">RPERSI_LOCUS26141</name>
</gene>
<sequence length="217" mass="25231">SQVISDDSVLVKKLKNKQRTKFLEPLDKMVPESMPFAIQVECNNFISNFPSWNVSRLPYGLSHSGDWKESEVKLIEVTKKILETFKNIWCNPAFHPEFVESLNEGTYVNNVVPLINAALYNNPFGESAFITIIASADRRGDGRMGRKPNIMFVTKDNDKFYELMYLECFRIVCTDQKEEDDYVKLWREVNDGMFWAHKSRRLEKEQFGIIGIQDVTE</sequence>
<evidence type="ECO:0000313" key="2">
    <source>
        <dbReference type="Proteomes" id="UP000789920"/>
    </source>
</evidence>
<accession>A0ACA9S3X5</accession>
<protein>
    <submittedName>
        <fullName evidence="1">13307_t:CDS:1</fullName>
    </submittedName>
</protein>
<dbReference type="EMBL" id="CAJVQC010088254">
    <property type="protein sequence ID" value="CAG8823974.1"/>
    <property type="molecule type" value="Genomic_DNA"/>
</dbReference>
<proteinExistence type="predicted"/>
<reference evidence="1" key="1">
    <citation type="submission" date="2021-06" db="EMBL/GenBank/DDBJ databases">
        <authorList>
            <person name="Kallberg Y."/>
            <person name="Tangrot J."/>
            <person name="Rosling A."/>
        </authorList>
    </citation>
    <scope>NUCLEOTIDE SEQUENCE</scope>
    <source>
        <strain evidence="1">MA461A</strain>
    </source>
</reference>
<feature type="non-terminal residue" evidence="1">
    <location>
        <position position="1"/>
    </location>
</feature>
<organism evidence="1 2">
    <name type="scientific">Racocetra persica</name>
    <dbReference type="NCBI Taxonomy" id="160502"/>
    <lineage>
        <taxon>Eukaryota</taxon>
        <taxon>Fungi</taxon>
        <taxon>Fungi incertae sedis</taxon>
        <taxon>Mucoromycota</taxon>
        <taxon>Glomeromycotina</taxon>
        <taxon>Glomeromycetes</taxon>
        <taxon>Diversisporales</taxon>
        <taxon>Gigasporaceae</taxon>
        <taxon>Racocetra</taxon>
    </lineage>
</organism>
<keyword evidence="2" id="KW-1185">Reference proteome</keyword>
<comment type="caution">
    <text evidence="1">The sequence shown here is derived from an EMBL/GenBank/DDBJ whole genome shotgun (WGS) entry which is preliminary data.</text>
</comment>
<dbReference type="Proteomes" id="UP000789920">
    <property type="component" value="Unassembled WGS sequence"/>
</dbReference>
<evidence type="ECO:0000313" key="1">
    <source>
        <dbReference type="EMBL" id="CAG8823974.1"/>
    </source>
</evidence>